<reference evidence="7" key="1">
    <citation type="submission" date="2016-04" db="EMBL/GenBank/DDBJ databases">
        <authorList>
            <person name="Evans L.H."/>
            <person name="Alamgir A."/>
            <person name="Owens N."/>
            <person name="Weber N.D."/>
            <person name="Virtaneva K."/>
            <person name="Barbian K."/>
            <person name="Babar A."/>
            <person name="Rosenke K."/>
        </authorList>
    </citation>
    <scope>NUCLEOTIDE SEQUENCE</scope>
    <source>
        <strain evidence="7">86</strain>
    </source>
</reference>
<evidence type="ECO:0000256" key="2">
    <source>
        <dbReference type="ARBA" id="ARBA00022517"/>
    </source>
</evidence>
<evidence type="ECO:0000259" key="6">
    <source>
        <dbReference type="SMART" id="SM00732"/>
    </source>
</evidence>
<evidence type="ECO:0000256" key="1">
    <source>
        <dbReference type="ARBA" id="ARBA00022490"/>
    </source>
</evidence>
<name>A0A212JGE7_9PROT</name>
<organism evidence="7">
    <name type="scientific">uncultured Alphaproteobacteria bacterium</name>
    <dbReference type="NCBI Taxonomy" id="91750"/>
    <lineage>
        <taxon>Bacteria</taxon>
        <taxon>Pseudomonadati</taxon>
        <taxon>Pseudomonadota</taxon>
        <taxon>Alphaproteobacteria</taxon>
        <taxon>environmental samples</taxon>
    </lineage>
</organism>
<dbReference type="InterPro" id="IPR012337">
    <property type="entry name" value="RNaseH-like_sf"/>
</dbReference>
<dbReference type="SMART" id="SM00732">
    <property type="entry name" value="YqgFc"/>
    <property type="match status" value="1"/>
</dbReference>
<accession>A0A212JGE7</accession>
<evidence type="ECO:0000256" key="3">
    <source>
        <dbReference type="ARBA" id="ARBA00022722"/>
    </source>
</evidence>
<dbReference type="GO" id="GO:0000967">
    <property type="term" value="P:rRNA 5'-end processing"/>
    <property type="evidence" value="ECO:0007669"/>
    <property type="project" value="UniProtKB-UniRule"/>
</dbReference>
<gene>
    <name evidence="7" type="ORF">KL86APRO_11018</name>
</gene>
<evidence type="ECO:0000313" key="7">
    <source>
        <dbReference type="EMBL" id="SBV98498.1"/>
    </source>
</evidence>
<dbReference type="NCBIfam" id="TIGR00250">
    <property type="entry name" value="RNAse_H_YqgF"/>
    <property type="match status" value="1"/>
</dbReference>
<comment type="similarity">
    <text evidence="5">Belongs to the YqgF HJR family.</text>
</comment>
<dbReference type="Gene3D" id="3.30.420.140">
    <property type="entry name" value="YqgF/RNase H-like domain"/>
    <property type="match status" value="1"/>
</dbReference>
<protein>
    <recommendedName>
        <fullName evidence="5">Putative pre-16S rRNA nuclease</fullName>
        <ecNumber evidence="5">3.1.-.-</ecNumber>
    </recommendedName>
</protein>
<dbReference type="PANTHER" id="PTHR33317">
    <property type="entry name" value="POLYNUCLEOTIDYL TRANSFERASE, RIBONUCLEASE H-LIKE SUPERFAMILY PROTEIN"/>
    <property type="match status" value="1"/>
</dbReference>
<dbReference type="GO" id="GO:0004518">
    <property type="term" value="F:nuclease activity"/>
    <property type="evidence" value="ECO:0007669"/>
    <property type="project" value="UniProtKB-KW"/>
</dbReference>
<dbReference type="EC" id="3.1.-.-" evidence="5"/>
<dbReference type="PANTHER" id="PTHR33317:SF4">
    <property type="entry name" value="POLYNUCLEOTIDYL TRANSFERASE, RIBONUCLEASE H-LIKE SUPERFAMILY PROTEIN"/>
    <property type="match status" value="1"/>
</dbReference>
<sequence length="157" mass="16937">MICADIEAFAAALPEFGAVLGLDFGQRTVGVAVSDVTRAIASPLLLIERRNREADMAEVLKAASGREAVGAVIGLPLQMDGAEGERAEITRKFAERLAAAWDAPLVLWDERLSTAGVERLLIGEADLTRRRRKQVVDKSAAAFILQGALDRIGNLRR</sequence>
<dbReference type="InterPro" id="IPR006641">
    <property type="entry name" value="YqgF/RNaseH-like_dom"/>
</dbReference>
<keyword evidence="2 5" id="KW-0690">Ribosome biogenesis</keyword>
<dbReference type="GO" id="GO:0005829">
    <property type="term" value="C:cytosol"/>
    <property type="evidence" value="ECO:0007669"/>
    <property type="project" value="TreeGrafter"/>
</dbReference>
<comment type="function">
    <text evidence="5">Could be a nuclease involved in processing of the 5'-end of pre-16S rRNA.</text>
</comment>
<comment type="subcellular location">
    <subcellularLocation>
        <location evidence="5">Cytoplasm</location>
    </subcellularLocation>
</comment>
<dbReference type="Pfam" id="PF03652">
    <property type="entry name" value="RuvX"/>
    <property type="match status" value="1"/>
</dbReference>
<dbReference type="SUPFAM" id="SSF53098">
    <property type="entry name" value="Ribonuclease H-like"/>
    <property type="match status" value="1"/>
</dbReference>
<keyword evidence="3 5" id="KW-0540">Nuclease</keyword>
<dbReference type="InterPro" id="IPR005227">
    <property type="entry name" value="YqgF"/>
</dbReference>
<dbReference type="HAMAP" id="MF_00651">
    <property type="entry name" value="Nuclease_YqgF"/>
    <property type="match status" value="1"/>
</dbReference>
<evidence type="ECO:0000256" key="5">
    <source>
        <dbReference type="HAMAP-Rule" id="MF_00651"/>
    </source>
</evidence>
<dbReference type="CDD" id="cd16964">
    <property type="entry name" value="YqgF"/>
    <property type="match status" value="1"/>
</dbReference>
<dbReference type="InterPro" id="IPR037027">
    <property type="entry name" value="YqgF/RNaseH-like_dom_sf"/>
</dbReference>
<dbReference type="GO" id="GO:0016788">
    <property type="term" value="F:hydrolase activity, acting on ester bonds"/>
    <property type="evidence" value="ECO:0007669"/>
    <property type="project" value="UniProtKB-UniRule"/>
</dbReference>
<evidence type="ECO:0000256" key="4">
    <source>
        <dbReference type="ARBA" id="ARBA00022801"/>
    </source>
</evidence>
<dbReference type="EMBL" id="FLUO01000001">
    <property type="protein sequence ID" value="SBV98498.1"/>
    <property type="molecule type" value="Genomic_DNA"/>
</dbReference>
<dbReference type="AlphaFoldDB" id="A0A212JGE7"/>
<proteinExistence type="inferred from homology"/>
<keyword evidence="1 5" id="KW-0963">Cytoplasm</keyword>
<keyword evidence="4 5" id="KW-0378">Hydrolase</keyword>
<feature type="domain" description="YqgF/RNase H-like" evidence="6">
    <location>
        <begin position="17"/>
        <end position="117"/>
    </location>
</feature>